<keyword evidence="3 7" id="KW-0418">Kinase</keyword>
<dbReference type="Gene3D" id="3.30.450.40">
    <property type="match status" value="1"/>
</dbReference>
<dbReference type="CDD" id="cd14014">
    <property type="entry name" value="STKc_PknB_like"/>
    <property type="match status" value="1"/>
</dbReference>
<dbReference type="PANTHER" id="PTHR43289:SF6">
    <property type="entry name" value="SERINE_THREONINE-PROTEIN KINASE NEKL-3"/>
    <property type="match status" value="1"/>
</dbReference>
<comment type="caution">
    <text evidence="7">The sequence shown here is derived from an EMBL/GenBank/DDBJ whole genome shotgun (WGS) entry which is preliminary data.</text>
</comment>
<dbReference type="InterPro" id="IPR008271">
    <property type="entry name" value="Ser/Thr_kinase_AS"/>
</dbReference>
<dbReference type="PROSITE" id="PS00108">
    <property type="entry name" value="PROTEIN_KINASE_ST"/>
    <property type="match status" value="1"/>
</dbReference>
<reference evidence="7 8" key="1">
    <citation type="submission" date="2018-06" db="EMBL/GenBank/DDBJ databases">
        <title>Azoarcus communis strain SWub3 genome.</title>
        <authorList>
            <person name="Zorraquino Salvo V."/>
            <person name="Toubiana D."/>
            <person name="Blumwald E."/>
        </authorList>
    </citation>
    <scope>NUCLEOTIDE SEQUENCE [LARGE SCALE GENOMIC DNA]</scope>
    <source>
        <strain evidence="7 8">SWub3</strain>
    </source>
</reference>
<dbReference type="PROSITE" id="PS50011">
    <property type="entry name" value="PROTEIN_KINASE_DOM"/>
    <property type="match status" value="1"/>
</dbReference>
<dbReference type="RefSeq" id="WP_110527102.1">
    <property type="nucleotide sequence ID" value="NZ_QKOE01000014.1"/>
</dbReference>
<dbReference type="SUPFAM" id="SSF55781">
    <property type="entry name" value="GAF domain-like"/>
    <property type="match status" value="1"/>
</dbReference>
<dbReference type="InterPro" id="IPR011009">
    <property type="entry name" value="Kinase-like_dom_sf"/>
</dbReference>
<evidence type="ECO:0000259" key="6">
    <source>
        <dbReference type="PROSITE" id="PS51833"/>
    </source>
</evidence>
<evidence type="ECO:0000256" key="1">
    <source>
        <dbReference type="ARBA" id="ARBA00022679"/>
    </source>
</evidence>
<evidence type="ECO:0000259" key="5">
    <source>
        <dbReference type="PROSITE" id="PS50011"/>
    </source>
</evidence>
<dbReference type="InterPro" id="IPR013976">
    <property type="entry name" value="HDOD"/>
</dbReference>
<evidence type="ECO:0000256" key="3">
    <source>
        <dbReference type="ARBA" id="ARBA00022777"/>
    </source>
</evidence>
<dbReference type="SMART" id="SM00220">
    <property type="entry name" value="S_TKc"/>
    <property type="match status" value="1"/>
</dbReference>
<dbReference type="Gene3D" id="3.30.200.20">
    <property type="entry name" value="Phosphorylase Kinase, domain 1"/>
    <property type="match status" value="1"/>
</dbReference>
<dbReference type="InterPro" id="IPR029016">
    <property type="entry name" value="GAF-like_dom_sf"/>
</dbReference>
<dbReference type="Gene3D" id="1.10.510.10">
    <property type="entry name" value="Transferase(Phosphotransferase) domain 1"/>
    <property type="match status" value="1"/>
</dbReference>
<name>A0A323UUS1_9RHOO</name>
<evidence type="ECO:0000313" key="7">
    <source>
        <dbReference type="EMBL" id="PZA15410.1"/>
    </source>
</evidence>
<gene>
    <name evidence="7" type="ORF">DNK49_16860</name>
</gene>
<dbReference type="PANTHER" id="PTHR43289">
    <property type="entry name" value="MITOGEN-ACTIVATED PROTEIN KINASE KINASE KINASE 20-RELATED"/>
    <property type="match status" value="1"/>
</dbReference>
<dbReference type="SUPFAM" id="SSF109604">
    <property type="entry name" value="HD-domain/PDEase-like"/>
    <property type="match status" value="1"/>
</dbReference>
<keyword evidence="1" id="KW-0808">Transferase</keyword>
<dbReference type="OrthoDB" id="9791419at2"/>
<protein>
    <submittedName>
        <fullName evidence="7">Serine/threonine protein kinase</fullName>
    </submittedName>
</protein>
<dbReference type="Gene3D" id="1.10.3210.10">
    <property type="entry name" value="Hypothetical protein af1432"/>
    <property type="match status" value="1"/>
</dbReference>
<dbReference type="Proteomes" id="UP000248259">
    <property type="component" value="Unassembled WGS sequence"/>
</dbReference>
<accession>A0A323UUS1</accession>
<organism evidence="7 8">
    <name type="scientific">Parazoarcus communis SWub3 = DSM 12120</name>
    <dbReference type="NCBI Taxonomy" id="1121029"/>
    <lineage>
        <taxon>Bacteria</taxon>
        <taxon>Pseudomonadati</taxon>
        <taxon>Pseudomonadota</taxon>
        <taxon>Betaproteobacteria</taxon>
        <taxon>Rhodocyclales</taxon>
        <taxon>Zoogloeaceae</taxon>
        <taxon>Parazoarcus</taxon>
    </lineage>
</organism>
<dbReference type="GO" id="GO:0004674">
    <property type="term" value="F:protein serine/threonine kinase activity"/>
    <property type="evidence" value="ECO:0007669"/>
    <property type="project" value="UniProtKB-KW"/>
</dbReference>
<keyword evidence="7" id="KW-0723">Serine/threonine-protein kinase</keyword>
<dbReference type="AlphaFoldDB" id="A0A323UUS1"/>
<keyword evidence="4" id="KW-0067">ATP-binding</keyword>
<feature type="domain" description="Protein kinase" evidence="5">
    <location>
        <begin position="8"/>
        <end position="264"/>
    </location>
</feature>
<dbReference type="Pfam" id="PF08668">
    <property type="entry name" value="HDOD"/>
    <property type="match status" value="1"/>
</dbReference>
<dbReference type="GO" id="GO:0005524">
    <property type="term" value="F:ATP binding"/>
    <property type="evidence" value="ECO:0007669"/>
    <property type="project" value="UniProtKB-KW"/>
</dbReference>
<evidence type="ECO:0000256" key="4">
    <source>
        <dbReference type="ARBA" id="ARBA00022840"/>
    </source>
</evidence>
<sequence length="795" mass="87465">MMRKIGRFNIQRELGRGAQSVVYLAFDPQLEREVAVKTLHFDEQRKGQSEALLNEARIVSRLRHPGIVPIFEAGEVNADPYLVFEYVPGESLAQLMEREGAIDAGRAAALMVQILAAVGKAHAEGVIHRDLKPSNVLLDEDGTPRVMDFGIARRVTGGKAAGGAFSGTPAYMAPEYILNREVTERGDVFAAGVILIELLTGRRLFVGDDVDQVMQQVAAEPIVLPANAEIDQRLAGIVLRAVERDPALRYSSAAEFQQALETWLDPEEDAATQEARQSTVDFLLRRMRHKSDFPALSESVTAINRIASSESESIGKLSESILKDFSLTNKLLKLVNSVYYRQAGGGNISTVSRAIVVLGFDAVRNIAITVLLFEHLQNKNNAAQLKEEFLRANLAAILARDLAQLMQSRDLEQAYICAIFHNLGRLLAQFYFPEESDEIRRMVARKECTEDAATHRILGITYEILGIGIARSWGFPGLIVDSMRKLGFGPVRKPATQQERLRALAAFSNEICGSIAQASAEERDRDLRRIAARFADALPGAGTRLRETVLRAIEELNDFARIIRINPGQTQFGQQLLRFGDAPTIVPGARSRTLEEGGIAAAVLGNRPTAALQTGNFGPEGSKAADTEAVLSAGIQDISNTLVEDFKLNDVLRIILETMYRAMGFNRVLLCIRDARTNTMQGRFGFGPEVAELAKKFRFPLSFTPDIFHVATSKSADILISDVNDPKIADRIPAWFRESVPAQTFVLLPLTIKQKPVALIYADKTLAGEIVISEKELSLLRTLRNQAVLAIKQGG</sequence>
<evidence type="ECO:0000256" key="2">
    <source>
        <dbReference type="ARBA" id="ARBA00022741"/>
    </source>
</evidence>
<feature type="domain" description="HDOD" evidence="6">
    <location>
        <begin position="293"/>
        <end position="489"/>
    </location>
</feature>
<dbReference type="EMBL" id="QKOE01000014">
    <property type="protein sequence ID" value="PZA15410.1"/>
    <property type="molecule type" value="Genomic_DNA"/>
</dbReference>
<keyword evidence="2" id="KW-0547">Nucleotide-binding</keyword>
<evidence type="ECO:0000313" key="8">
    <source>
        <dbReference type="Proteomes" id="UP000248259"/>
    </source>
</evidence>
<dbReference type="PROSITE" id="PS51833">
    <property type="entry name" value="HDOD"/>
    <property type="match status" value="1"/>
</dbReference>
<dbReference type="SUPFAM" id="SSF56112">
    <property type="entry name" value="Protein kinase-like (PK-like)"/>
    <property type="match status" value="1"/>
</dbReference>
<keyword evidence="8" id="KW-1185">Reference proteome</keyword>
<dbReference type="Pfam" id="PF00069">
    <property type="entry name" value="Pkinase"/>
    <property type="match status" value="1"/>
</dbReference>
<dbReference type="InterPro" id="IPR000719">
    <property type="entry name" value="Prot_kinase_dom"/>
</dbReference>
<proteinExistence type="predicted"/>